<sequence length="59" mass="6447">MYDRGTPPLPPPLLLSFLPEGDATLRGPRHVVQKEFSCSSHFLCRGAIIYMFGTAALIG</sequence>
<protein>
    <submittedName>
        <fullName evidence="1">Uncharacterized protein</fullName>
    </submittedName>
</protein>
<accession>A0A5B7J684</accession>
<dbReference type="EMBL" id="VSRR010083823">
    <property type="protein sequence ID" value="MPC90269.1"/>
    <property type="molecule type" value="Genomic_DNA"/>
</dbReference>
<comment type="caution">
    <text evidence="1">The sequence shown here is derived from an EMBL/GenBank/DDBJ whole genome shotgun (WGS) entry which is preliminary data.</text>
</comment>
<evidence type="ECO:0000313" key="2">
    <source>
        <dbReference type="Proteomes" id="UP000324222"/>
    </source>
</evidence>
<name>A0A5B7J684_PORTR</name>
<proteinExistence type="predicted"/>
<dbReference type="Proteomes" id="UP000324222">
    <property type="component" value="Unassembled WGS sequence"/>
</dbReference>
<evidence type="ECO:0000313" key="1">
    <source>
        <dbReference type="EMBL" id="MPC90269.1"/>
    </source>
</evidence>
<organism evidence="1 2">
    <name type="scientific">Portunus trituberculatus</name>
    <name type="common">Swimming crab</name>
    <name type="synonym">Neptunus trituberculatus</name>
    <dbReference type="NCBI Taxonomy" id="210409"/>
    <lineage>
        <taxon>Eukaryota</taxon>
        <taxon>Metazoa</taxon>
        <taxon>Ecdysozoa</taxon>
        <taxon>Arthropoda</taxon>
        <taxon>Crustacea</taxon>
        <taxon>Multicrustacea</taxon>
        <taxon>Malacostraca</taxon>
        <taxon>Eumalacostraca</taxon>
        <taxon>Eucarida</taxon>
        <taxon>Decapoda</taxon>
        <taxon>Pleocyemata</taxon>
        <taxon>Brachyura</taxon>
        <taxon>Eubrachyura</taxon>
        <taxon>Portunoidea</taxon>
        <taxon>Portunidae</taxon>
        <taxon>Portuninae</taxon>
        <taxon>Portunus</taxon>
    </lineage>
</organism>
<dbReference type="AlphaFoldDB" id="A0A5B7J684"/>
<reference evidence="1 2" key="1">
    <citation type="submission" date="2019-05" db="EMBL/GenBank/DDBJ databases">
        <title>Another draft genome of Portunus trituberculatus and its Hox gene families provides insights of decapod evolution.</title>
        <authorList>
            <person name="Jeong J.-H."/>
            <person name="Song I."/>
            <person name="Kim S."/>
            <person name="Choi T."/>
            <person name="Kim D."/>
            <person name="Ryu S."/>
            <person name="Kim W."/>
        </authorList>
    </citation>
    <scope>NUCLEOTIDE SEQUENCE [LARGE SCALE GENOMIC DNA]</scope>
    <source>
        <tissue evidence="1">Muscle</tissue>
    </source>
</reference>
<keyword evidence="2" id="KW-1185">Reference proteome</keyword>
<gene>
    <name evidence="1" type="ORF">E2C01_085246</name>
</gene>